<evidence type="ECO:0000313" key="2">
    <source>
        <dbReference type="EMBL" id="KAF9592654.1"/>
    </source>
</evidence>
<dbReference type="AlphaFoldDB" id="A0A835H5U9"/>
<sequence length="187" mass="20445">MMNSLSSFPPTQTDYNSNRTTTTISSSSQSSNNPQNTSPALMRLILKDDMLRLHNNSVLSQTLKVKYPEIVNLQNITVFALDDASIFYGGHAYLSNFRFHIVPNKMMLSSDLMRLPTGSTLPTLDPGQTAVEFGSNRATTSFDSPAAIGDLAIFKAKEVGVMDSCAADKRKGCRVAPVPPNRNKDLL</sequence>
<dbReference type="PANTHER" id="PTHR33985:SF2">
    <property type="entry name" value="EXPRESSED PROTEIN"/>
    <property type="match status" value="1"/>
</dbReference>
<keyword evidence="3" id="KW-1185">Reference proteome</keyword>
<dbReference type="OrthoDB" id="765989at2759"/>
<organism evidence="2 3">
    <name type="scientific">Coptis chinensis</name>
    <dbReference type="NCBI Taxonomy" id="261450"/>
    <lineage>
        <taxon>Eukaryota</taxon>
        <taxon>Viridiplantae</taxon>
        <taxon>Streptophyta</taxon>
        <taxon>Embryophyta</taxon>
        <taxon>Tracheophyta</taxon>
        <taxon>Spermatophyta</taxon>
        <taxon>Magnoliopsida</taxon>
        <taxon>Ranunculales</taxon>
        <taxon>Ranunculaceae</taxon>
        <taxon>Coptidoideae</taxon>
        <taxon>Coptis</taxon>
    </lineage>
</organism>
<reference evidence="2 3" key="1">
    <citation type="submission" date="2020-10" db="EMBL/GenBank/DDBJ databases">
        <title>The Coptis chinensis genome and diversification of protoberbering-type alkaloids.</title>
        <authorList>
            <person name="Wang B."/>
            <person name="Shu S."/>
            <person name="Song C."/>
            <person name="Liu Y."/>
        </authorList>
    </citation>
    <scope>NUCLEOTIDE SEQUENCE [LARGE SCALE GENOMIC DNA]</scope>
    <source>
        <strain evidence="2">HL-2020</strain>
        <tissue evidence="2">Leaf</tissue>
    </source>
</reference>
<feature type="region of interest" description="Disordered" evidence="1">
    <location>
        <begin position="1"/>
        <end position="38"/>
    </location>
</feature>
<gene>
    <name evidence="2" type="ORF">IFM89_016311</name>
</gene>
<accession>A0A835H5U9</accession>
<evidence type="ECO:0000256" key="1">
    <source>
        <dbReference type="SAM" id="MobiDB-lite"/>
    </source>
</evidence>
<feature type="compositionally biased region" description="Low complexity" evidence="1">
    <location>
        <begin position="16"/>
        <end position="38"/>
    </location>
</feature>
<dbReference type="EMBL" id="JADFTS010000008">
    <property type="protein sequence ID" value="KAF9592654.1"/>
    <property type="molecule type" value="Genomic_DNA"/>
</dbReference>
<dbReference type="Proteomes" id="UP000631114">
    <property type="component" value="Unassembled WGS sequence"/>
</dbReference>
<comment type="caution">
    <text evidence="2">The sequence shown here is derived from an EMBL/GenBank/DDBJ whole genome shotgun (WGS) entry which is preliminary data.</text>
</comment>
<dbReference type="PANTHER" id="PTHR33985">
    <property type="entry name" value="OS02G0491300 PROTEIN-RELATED"/>
    <property type="match status" value="1"/>
</dbReference>
<protein>
    <submittedName>
        <fullName evidence="2">Uncharacterized protein</fullName>
    </submittedName>
</protein>
<feature type="compositionally biased region" description="Polar residues" evidence="1">
    <location>
        <begin position="1"/>
        <end position="15"/>
    </location>
</feature>
<evidence type="ECO:0000313" key="3">
    <source>
        <dbReference type="Proteomes" id="UP000631114"/>
    </source>
</evidence>
<proteinExistence type="predicted"/>
<name>A0A835H5U9_9MAGN</name>
<dbReference type="InterPro" id="IPR052806">
    <property type="entry name" value="Fasciclin-like_AGP"/>
</dbReference>